<sequence>MSEERLNQLEDKVNNLKSEKIRTEERLKILRKQKEDVTAELASLGVAPKDLDGVISELSEQIRTSLTEIDAQITKTL</sequence>
<accession>A0A0F9MIT8</accession>
<name>A0A0F9MIT8_9ZZZZ</name>
<dbReference type="AlphaFoldDB" id="A0A0F9MIT8"/>
<organism evidence="2">
    <name type="scientific">marine sediment metagenome</name>
    <dbReference type="NCBI Taxonomy" id="412755"/>
    <lineage>
        <taxon>unclassified sequences</taxon>
        <taxon>metagenomes</taxon>
        <taxon>ecological metagenomes</taxon>
    </lineage>
</organism>
<evidence type="ECO:0000313" key="2">
    <source>
        <dbReference type="EMBL" id="KKM99146.1"/>
    </source>
</evidence>
<evidence type="ECO:0000256" key="1">
    <source>
        <dbReference type="SAM" id="Coils"/>
    </source>
</evidence>
<reference evidence="2" key="1">
    <citation type="journal article" date="2015" name="Nature">
        <title>Complex archaea that bridge the gap between prokaryotes and eukaryotes.</title>
        <authorList>
            <person name="Spang A."/>
            <person name="Saw J.H."/>
            <person name="Jorgensen S.L."/>
            <person name="Zaremba-Niedzwiedzka K."/>
            <person name="Martijn J."/>
            <person name="Lind A.E."/>
            <person name="van Eijk R."/>
            <person name="Schleper C."/>
            <person name="Guy L."/>
            <person name="Ettema T.J."/>
        </authorList>
    </citation>
    <scope>NUCLEOTIDE SEQUENCE</scope>
</reference>
<keyword evidence="1" id="KW-0175">Coiled coil</keyword>
<comment type="caution">
    <text evidence="2">The sequence shown here is derived from an EMBL/GenBank/DDBJ whole genome shotgun (WGS) entry which is preliminary data.</text>
</comment>
<proteinExistence type="predicted"/>
<gene>
    <name evidence="2" type="ORF">LCGC14_1150920</name>
</gene>
<dbReference type="EMBL" id="LAZR01005531">
    <property type="protein sequence ID" value="KKM99146.1"/>
    <property type="molecule type" value="Genomic_DNA"/>
</dbReference>
<protein>
    <submittedName>
        <fullName evidence="2">Uncharacterized protein</fullName>
    </submittedName>
</protein>
<feature type="coiled-coil region" evidence="1">
    <location>
        <begin position="6"/>
        <end position="40"/>
    </location>
</feature>